<dbReference type="InterPro" id="IPR022234">
    <property type="entry name" value="DUF3759"/>
</dbReference>
<dbReference type="AlphaFoldDB" id="A0A5N6UZP1"/>
<gene>
    <name evidence="1" type="ORF">BDV40DRAFT_299595</name>
</gene>
<proteinExistence type="predicted"/>
<dbReference type="Pfam" id="PF12585">
    <property type="entry name" value="DUF3759"/>
    <property type="match status" value="1"/>
</dbReference>
<dbReference type="Proteomes" id="UP000326950">
    <property type="component" value="Unassembled WGS sequence"/>
</dbReference>
<organism evidence="1 2">
    <name type="scientific">Aspergillus tamarii</name>
    <dbReference type="NCBI Taxonomy" id="41984"/>
    <lineage>
        <taxon>Eukaryota</taxon>
        <taxon>Fungi</taxon>
        <taxon>Dikarya</taxon>
        <taxon>Ascomycota</taxon>
        <taxon>Pezizomycotina</taxon>
        <taxon>Eurotiomycetes</taxon>
        <taxon>Eurotiomycetidae</taxon>
        <taxon>Eurotiales</taxon>
        <taxon>Aspergillaceae</taxon>
        <taxon>Aspergillus</taxon>
        <taxon>Aspergillus subgen. Circumdati</taxon>
    </lineage>
</organism>
<name>A0A5N6UZP1_ASPTM</name>
<accession>A0A5N6UZP1</accession>
<dbReference type="EMBL" id="ML738619">
    <property type="protein sequence ID" value="KAE8163261.1"/>
    <property type="molecule type" value="Genomic_DNA"/>
</dbReference>
<reference evidence="1 2" key="1">
    <citation type="submission" date="2019-04" db="EMBL/GenBank/DDBJ databases">
        <title>Friends and foes A comparative genomics study of 23 Aspergillus species from section Flavi.</title>
        <authorList>
            <consortium name="DOE Joint Genome Institute"/>
            <person name="Kjaerbolling I."/>
            <person name="Vesth T."/>
            <person name="Frisvad J.C."/>
            <person name="Nybo J.L."/>
            <person name="Theobald S."/>
            <person name="Kildgaard S."/>
            <person name="Isbrandt T."/>
            <person name="Kuo A."/>
            <person name="Sato A."/>
            <person name="Lyhne E.K."/>
            <person name="Kogle M.E."/>
            <person name="Wiebenga A."/>
            <person name="Kun R.S."/>
            <person name="Lubbers R.J."/>
            <person name="Makela M.R."/>
            <person name="Barry K."/>
            <person name="Chovatia M."/>
            <person name="Clum A."/>
            <person name="Daum C."/>
            <person name="Haridas S."/>
            <person name="He G."/>
            <person name="LaButti K."/>
            <person name="Lipzen A."/>
            <person name="Mondo S."/>
            <person name="Riley R."/>
            <person name="Salamov A."/>
            <person name="Simmons B.A."/>
            <person name="Magnuson J.K."/>
            <person name="Henrissat B."/>
            <person name="Mortensen U.H."/>
            <person name="Larsen T.O."/>
            <person name="Devries R.P."/>
            <person name="Grigoriev I.V."/>
            <person name="Machida M."/>
            <person name="Baker S.E."/>
            <person name="Andersen M.R."/>
        </authorList>
    </citation>
    <scope>NUCLEOTIDE SEQUENCE [LARGE SCALE GENOMIC DNA]</scope>
    <source>
        <strain evidence="1 2">CBS 117626</strain>
    </source>
</reference>
<dbReference type="OrthoDB" id="9895617at2759"/>
<evidence type="ECO:0000313" key="1">
    <source>
        <dbReference type="EMBL" id="KAE8163261.1"/>
    </source>
</evidence>
<sequence>MGWFGDDSDEAQAWNEVINAPHKAELPHELIGTAAAYEAGKAYEKHVATNGLPPNHARAKEIVAGFAGAYIERIIETKGLDYIDKQEAIEQAVEITAYFVAKDY</sequence>
<dbReference type="PANTHER" id="PTHR37450">
    <property type="entry name" value="CIPC PROTEIN"/>
    <property type="match status" value="1"/>
</dbReference>
<protein>
    <submittedName>
        <fullName evidence="1">Uncharacterized protein</fullName>
    </submittedName>
</protein>
<dbReference type="PANTHER" id="PTHR37450:SF1">
    <property type="entry name" value="CIPC PROTEIN"/>
    <property type="match status" value="1"/>
</dbReference>
<evidence type="ECO:0000313" key="2">
    <source>
        <dbReference type="Proteomes" id="UP000326950"/>
    </source>
</evidence>
<keyword evidence="2" id="KW-1185">Reference proteome</keyword>